<evidence type="ECO:0000256" key="3">
    <source>
        <dbReference type="SAM" id="MobiDB-lite"/>
    </source>
</evidence>
<protein>
    <submittedName>
        <fullName evidence="4">HSBP1-domain-containing protein</fullName>
    </submittedName>
</protein>
<reference evidence="4 5" key="1">
    <citation type="journal article" date="2019" name="Environ. Microbiol.">
        <title>At the nexus of three kingdoms: the genome of the mycorrhizal fungus Gigaspora margarita provides insights into plant, endobacterial and fungal interactions.</title>
        <authorList>
            <person name="Venice F."/>
            <person name="Ghignone S."/>
            <person name="Salvioli di Fossalunga A."/>
            <person name="Amselem J."/>
            <person name="Novero M."/>
            <person name="Xianan X."/>
            <person name="Sedzielewska Toro K."/>
            <person name="Morin E."/>
            <person name="Lipzen A."/>
            <person name="Grigoriev I.V."/>
            <person name="Henrissat B."/>
            <person name="Martin F.M."/>
            <person name="Bonfante P."/>
        </authorList>
    </citation>
    <scope>NUCLEOTIDE SEQUENCE [LARGE SCALE GENOMIC DNA]</scope>
    <source>
        <strain evidence="4 5">BEG34</strain>
    </source>
</reference>
<dbReference type="PANTHER" id="PTHR19424">
    <property type="entry name" value="HEAT SHOCK FACTOR BINDING PROTEIN 1"/>
    <property type="match status" value="1"/>
</dbReference>
<feature type="coiled-coil region" evidence="2">
    <location>
        <begin position="55"/>
        <end position="93"/>
    </location>
</feature>
<dbReference type="InterPro" id="IPR009643">
    <property type="entry name" value="HS1-bd"/>
</dbReference>
<feature type="region of interest" description="Disordered" evidence="3">
    <location>
        <begin position="1"/>
        <end position="36"/>
    </location>
</feature>
<evidence type="ECO:0000256" key="2">
    <source>
        <dbReference type="SAM" id="Coils"/>
    </source>
</evidence>
<comment type="similarity">
    <text evidence="1">Belongs to the HSBP1 family.</text>
</comment>
<evidence type="ECO:0000256" key="1">
    <source>
        <dbReference type="ARBA" id="ARBA00006349"/>
    </source>
</evidence>
<evidence type="ECO:0000313" key="4">
    <source>
        <dbReference type="EMBL" id="KAF0453616.1"/>
    </source>
</evidence>
<accession>A0A8H3XEP9</accession>
<keyword evidence="5" id="KW-1185">Reference proteome</keyword>
<dbReference type="GO" id="GO:0003714">
    <property type="term" value="F:transcription corepressor activity"/>
    <property type="evidence" value="ECO:0007669"/>
    <property type="project" value="InterPro"/>
</dbReference>
<dbReference type="Pfam" id="PF06825">
    <property type="entry name" value="HSBP1"/>
    <property type="match status" value="1"/>
</dbReference>
<organism evidence="4 5">
    <name type="scientific">Gigaspora margarita</name>
    <dbReference type="NCBI Taxonomy" id="4874"/>
    <lineage>
        <taxon>Eukaryota</taxon>
        <taxon>Fungi</taxon>
        <taxon>Fungi incertae sedis</taxon>
        <taxon>Mucoromycota</taxon>
        <taxon>Glomeromycotina</taxon>
        <taxon>Glomeromycetes</taxon>
        <taxon>Diversisporales</taxon>
        <taxon>Gigasporaceae</taxon>
        <taxon>Gigaspora</taxon>
    </lineage>
</organism>
<gene>
    <name evidence="4" type="ORF">F8M41_001707</name>
</gene>
<name>A0A8H3XEP9_GIGMA</name>
<dbReference type="GO" id="GO:0005634">
    <property type="term" value="C:nucleus"/>
    <property type="evidence" value="ECO:0007669"/>
    <property type="project" value="TreeGrafter"/>
</dbReference>
<dbReference type="OrthoDB" id="4159489at2759"/>
<proteinExistence type="inferred from homology"/>
<dbReference type="Gene3D" id="1.20.5.430">
    <property type="match status" value="1"/>
</dbReference>
<comment type="caution">
    <text evidence="4">The sequence shown here is derived from an EMBL/GenBank/DDBJ whole genome shotgun (WGS) entry which is preliminary data.</text>
</comment>
<dbReference type="PANTHER" id="PTHR19424:SF0">
    <property type="entry name" value="HEAT SHOCK FACTOR BINDING PROTEIN 1"/>
    <property type="match status" value="1"/>
</dbReference>
<evidence type="ECO:0000313" key="5">
    <source>
        <dbReference type="Proteomes" id="UP000439903"/>
    </source>
</evidence>
<dbReference type="Proteomes" id="UP000439903">
    <property type="component" value="Unassembled WGS sequence"/>
</dbReference>
<keyword evidence="2" id="KW-0175">Coiled coil</keyword>
<dbReference type="AlphaFoldDB" id="A0A8H3XEP9"/>
<feature type="compositionally biased region" description="Polar residues" evidence="3">
    <location>
        <begin position="25"/>
        <end position="36"/>
    </location>
</feature>
<dbReference type="GO" id="GO:0005829">
    <property type="term" value="C:cytosol"/>
    <property type="evidence" value="ECO:0007669"/>
    <property type="project" value="TreeGrafter"/>
</dbReference>
<dbReference type="EMBL" id="WTPW01001140">
    <property type="protein sequence ID" value="KAF0453616.1"/>
    <property type="molecule type" value="Genomic_DNA"/>
</dbReference>
<feature type="compositionally biased region" description="Pro residues" evidence="3">
    <location>
        <begin position="1"/>
        <end position="15"/>
    </location>
</feature>
<dbReference type="GO" id="GO:0070370">
    <property type="term" value="P:cellular heat acclimation"/>
    <property type="evidence" value="ECO:0007669"/>
    <property type="project" value="TreeGrafter"/>
</dbReference>
<sequence>MSSPIPPPPPPPPLPKESSSTPLSQESTKPNDQTNAVFSDIQTPQELTAFVETMLRQLQTKFDDLSTQLVNKMEDMDSRIDVLQKSLETLMQQANNDNIIVDDVKK</sequence>